<proteinExistence type="predicted"/>
<dbReference type="InterPro" id="IPR045584">
    <property type="entry name" value="Pilin-like"/>
</dbReference>
<dbReference type="InterPro" id="IPR011453">
    <property type="entry name" value="DUF1559"/>
</dbReference>
<dbReference type="PANTHER" id="PTHR30093:SF2">
    <property type="entry name" value="TYPE II SECRETION SYSTEM PROTEIN H"/>
    <property type="match status" value="1"/>
</dbReference>
<dbReference type="EMBL" id="CP036261">
    <property type="protein sequence ID" value="QDS89049.1"/>
    <property type="molecule type" value="Genomic_DNA"/>
</dbReference>
<evidence type="ECO:0000313" key="4">
    <source>
        <dbReference type="Proteomes" id="UP000319557"/>
    </source>
</evidence>
<dbReference type="AlphaFoldDB" id="A0A517M2H8"/>
<organism evidence="3 4">
    <name type="scientific">Rosistilla ulvae</name>
    <dbReference type="NCBI Taxonomy" id="1930277"/>
    <lineage>
        <taxon>Bacteria</taxon>
        <taxon>Pseudomonadati</taxon>
        <taxon>Planctomycetota</taxon>
        <taxon>Planctomycetia</taxon>
        <taxon>Pirellulales</taxon>
        <taxon>Pirellulaceae</taxon>
        <taxon>Rosistilla</taxon>
    </lineage>
</organism>
<accession>A0A517M2H8</accession>
<keyword evidence="1" id="KW-0812">Transmembrane</keyword>
<evidence type="ECO:0000313" key="3">
    <source>
        <dbReference type="EMBL" id="QDS89049.1"/>
    </source>
</evidence>
<gene>
    <name evidence="3" type="ORF">EC9_32460</name>
</gene>
<feature type="transmembrane region" description="Helical" evidence="1">
    <location>
        <begin position="12"/>
        <end position="35"/>
    </location>
</feature>
<dbReference type="OrthoDB" id="210498at2"/>
<dbReference type="NCBIfam" id="TIGR04294">
    <property type="entry name" value="pre_pil_HX9DG"/>
    <property type="match status" value="1"/>
</dbReference>
<protein>
    <recommendedName>
        <fullName evidence="2">DUF1559 domain-containing protein</fullName>
    </recommendedName>
</protein>
<keyword evidence="1" id="KW-0472">Membrane</keyword>
<dbReference type="InterPro" id="IPR027558">
    <property type="entry name" value="Pre_pil_HX9DG_C"/>
</dbReference>
<dbReference type="Gene3D" id="3.30.700.10">
    <property type="entry name" value="Glycoprotein, Type 4 Pilin"/>
    <property type="match status" value="1"/>
</dbReference>
<name>A0A517M2H8_9BACT</name>
<reference evidence="3 4" key="1">
    <citation type="submission" date="2019-02" db="EMBL/GenBank/DDBJ databases">
        <title>Deep-cultivation of Planctomycetes and their phenomic and genomic characterization uncovers novel biology.</title>
        <authorList>
            <person name="Wiegand S."/>
            <person name="Jogler M."/>
            <person name="Boedeker C."/>
            <person name="Pinto D."/>
            <person name="Vollmers J."/>
            <person name="Rivas-Marin E."/>
            <person name="Kohn T."/>
            <person name="Peeters S.H."/>
            <person name="Heuer A."/>
            <person name="Rast P."/>
            <person name="Oberbeckmann S."/>
            <person name="Bunk B."/>
            <person name="Jeske O."/>
            <person name="Meyerdierks A."/>
            <person name="Storesund J.E."/>
            <person name="Kallscheuer N."/>
            <person name="Luecker S."/>
            <person name="Lage O.M."/>
            <person name="Pohl T."/>
            <person name="Merkel B.J."/>
            <person name="Hornburger P."/>
            <person name="Mueller R.-W."/>
            <person name="Bruemmer F."/>
            <person name="Labrenz M."/>
            <person name="Spormann A.M."/>
            <person name="Op den Camp H."/>
            <person name="Overmann J."/>
            <person name="Amann R."/>
            <person name="Jetten M.S.M."/>
            <person name="Mascher T."/>
            <person name="Medema M.H."/>
            <person name="Devos D.P."/>
            <person name="Kaster A.-K."/>
            <person name="Ovreas L."/>
            <person name="Rohde M."/>
            <person name="Galperin M.Y."/>
            <person name="Jogler C."/>
        </authorList>
    </citation>
    <scope>NUCLEOTIDE SEQUENCE [LARGE SCALE GENOMIC DNA]</scope>
    <source>
        <strain evidence="3 4">EC9</strain>
    </source>
</reference>
<dbReference type="InterPro" id="IPR012902">
    <property type="entry name" value="N_methyl_site"/>
</dbReference>
<dbReference type="SUPFAM" id="SSF54523">
    <property type="entry name" value="Pili subunits"/>
    <property type="match status" value="1"/>
</dbReference>
<dbReference type="KEGG" id="ruv:EC9_32460"/>
<dbReference type="Proteomes" id="UP000319557">
    <property type="component" value="Chromosome"/>
</dbReference>
<dbReference type="PANTHER" id="PTHR30093">
    <property type="entry name" value="GENERAL SECRETION PATHWAY PROTEIN G"/>
    <property type="match status" value="1"/>
</dbReference>
<keyword evidence="1" id="KW-1133">Transmembrane helix</keyword>
<dbReference type="Pfam" id="PF07963">
    <property type="entry name" value="N_methyl"/>
    <property type="match status" value="1"/>
</dbReference>
<dbReference type="RefSeq" id="WP_145349175.1">
    <property type="nucleotide sequence ID" value="NZ_CP036261.1"/>
</dbReference>
<evidence type="ECO:0000259" key="2">
    <source>
        <dbReference type="Pfam" id="PF07596"/>
    </source>
</evidence>
<dbReference type="NCBIfam" id="TIGR02532">
    <property type="entry name" value="IV_pilin_GFxxxE"/>
    <property type="match status" value="1"/>
</dbReference>
<keyword evidence="4" id="KW-1185">Reference proteome</keyword>
<dbReference type="Pfam" id="PF07596">
    <property type="entry name" value="SBP_bac_10"/>
    <property type="match status" value="1"/>
</dbReference>
<feature type="domain" description="DUF1559" evidence="2">
    <location>
        <begin position="36"/>
        <end position="310"/>
    </location>
</feature>
<evidence type="ECO:0000256" key="1">
    <source>
        <dbReference type="SAM" id="Phobius"/>
    </source>
</evidence>
<sequence length="330" mass="35837">MYVCTNRKRTAFTLVELLVVIAIIGILVGLLLPAVQQAREAARRMQCSNRLKQTALALHNYESSYGRMPPGCVGTTIFSQPQYPTGPDSGKFHSRLGWITLLLPYIEQGPMADMIANHNPNGELPLYWNGASGGIETLFCPSDPGAGKTEYLRAVGPVDVRESTFSNYVGCQGSTGTMVGTDVTGSRLDGIFIPRHGTKFRDITDGTSNTLMLSEILLPENNTSSSNIGNASDWRGLVWNVFGPTVLFSTRNPPNTRSADRMVRCSNPQRTPCVVTGTSSSQYLHARSMHPGGIQGALADGSVRFIAETISTTTYRHFGSRNDGNVLEPF</sequence>